<protein>
    <submittedName>
        <fullName evidence="1">Uncharacterized protein</fullName>
    </submittedName>
</protein>
<dbReference type="Proteomes" id="UP001396334">
    <property type="component" value="Unassembled WGS sequence"/>
</dbReference>
<keyword evidence="2" id="KW-1185">Reference proteome</keyword>
<reference evidence="1 2" key="1">
    <citation type="journal article" date="2024" name="G3 (Bethesda)">
        <title>Genome assembly of Hibiscus sabdariffa L. provides insights into metabolisms of medicinal natural products.</title>
        <authorList>
            <person name="Kim T."/>
        </authorList>
    </citation>
    <scope>NUCLEOTIDE SEQUENCE [LARGE SCALE GENOMIC DNA]</scope>
    <source>
        <strain evidence="1">TK-2024</strain>
        <tissue evidence="1">Old leaves</tissue>
    </source>
</reference>
<proteinExistence type="predicted"/>
<gene>
    <name evidence="1" type="ORF">V6N11_069641</name>
</gene>
<dbReference type="EMBL" id="JBBPBN010000046">
    <property type="protein sequence ID" value="KAK8995197.1"/>
    <property type="molecule type" value="Genomic_DNA"/>
</dbReference>
<name>A0ABR2Q3C9_9ROSI</name>
<accession>A0ABR2Q3C9</accession>
<evidence type="ECO:0000313" key="1">
    <source>
        <dbReference type="EMBL" id="KAK8995197.1"/>
    </source>
</evidence>
<sequence>MVVSGSPRKGMMKSQFGLEEHNILYSPLEGHIDNGILDELVSPVINNKKNDGVGATHTGVIVEIRWRQVRLGTEYLAD</sequence>
<organism evidence="1 2">
    <name type="scientific">Hibiscus sabdariffa</name>
    <name type="common">roselle</name>
    <dbReference type="NCBI Taxonomy" id="183260"/>
    <lineage>
        <taxon>Eukaryota</taxon>
        <taxon>Viridiplantae</taxon>
        <taxon>Streptophyta</taxon>
        <taxon>Embryophyta</taxon>
        <taxon>Tracheophyta</taxon>
        <taxon>Spermatophyta</taxon>
        <taxon>Magnoliopsida</taxon>
        <taxon>eudicotyledons</taxon>
        <taxon>Gunneridae</taxon>
        <taxon>Pentapetalae</taxon>
        <taxon>rosids</taxon>
        <taxon>malvids</taxon>
        <taxon>Malvales</taxon>
        <taxon>Malvaceae</taxon>
        <taxon>Malvoideae</taxon>
        <taxon>Hibiscus</taxon>
    </lineage>
</organism>
<evidence type="ECO:0000313" key="2">
    <source>
        <dbReference type="Proteomes" id="UP001396334"/>
    </source>
</evidence>
<comment type="caution">
    <text evidence="1">The sequence shown here is derived from an EMBL/GenBank/DDBJ whole genome shotgun (WGS) entry which is preliminary data.</text>
</comment>